<feature type="compositionally biased region" description="Low complexity" evidence="1">
    <location>
        <begin position="18"/>
        <end position="28"/>
    </location>
</feature>
<gene>
    <name evidence="2" type="ORF">I553_8422</name>
</gene>
<name>X8EWM6_MYCXE</name>
<dbReference type="AlphaFoldDB" id="X8EWM6"/>
<evidence type="ECO:0000313" key="2">
    <source>
        <dbReference type="EMBL" id="EUA84994.1"/>
    </source>
</evidence>
<reference evidence="2" key="1">
    <citation type="submission" date="2014-01" db="EMBL/GenBank/DDBJ databases">
        <authorList>
            <person name="Brown-Elliot B."/>
            <person name="Wallace R."/>
            <person name="Lenaerts A."/>
            <person name="Ordway D."/>
            <person name="DeGroote M.A."/>
            <person name="Parker T."/>
            <person name="Sizemore C."/>
            <person name="Tallon L.J."/>
            <person name="Sadzewicz L.K."/>
            <person name="Sengamalay N."/>
            <person name="Fraser C.M."/>
            <person name="Hine E."/>
            <person name="Shefchek K.A."/>
            <person name="Das S.P."/>
            <person name="Tettelin H."/>
        </authorList>
    </citation>
    <scope>NUCLEOTIDE SEQUENCE [LARGE SCALE GENOMIC DNA]</scope>
    <source>
        <strain evidence="2">4042</strain>
    </source>
</reference>
<feature type="region of interest" description="Disordered" evidence="1">
    <location>
        <begin position="1"/>
        <end position="33"/>
    </location>
</feature>
<feature type="region of interest" description="Disordered" evidence="1">
    <location>
        <begin position="45"/>
        <end position="73"/>
    </location>
</feature>
<comment type="caution">
    <text evidence="2">The sequence shown here is derived from an EMBL/GenBank/DDBJ whole genome shotgun (WGS) entry which is preliminary data.</text>
</comment>
<evidence type="ECO:0000256" key="1">
    <source>
        <dbReference type="SAM" id="MobiDB-lite"/>
    </source>
</evidence>
<accession>X8EWM6</accession>
<dbReference type="EMBL" id="JAOB01000003">
    <property type="protein sequence ID" value="EUA84994.1"/>
    <property type="molecule type" value="Genomic_DNA"/>
</dbReference>
<proteinExistence type="predicted"/>
<organism evidence="2">
    <name type="scientific">Mycobacterium xenopi 4042</name>
    <dbReference type="NCBI Taxonomy" id="1299334"/>
    <lineage>
        <taxon>Bacteria</taxon>
        <taxon>Bacillati</taxon>
        <taxon>Actinomycetota</taxon>
        <taxon>Actinomycetes</taxon>
        <taxon>Mycobacteriales</taxon>
        <taxon>Mycobacteriaceae</taxon>
        <taxon>Mycobacterium</taxon>
    </lineage>
</organism>
<protein>
    <submittedName>
        <fullName evidence="2">Uncharacterized protein</fullName>
    </submittedName>
</protein>
<sequence>MPVERRGHDPGFAGDLSQAQAAEAAVAKQLERGRDDGATRRLLAFFPGGTFPPRPGRTGAAADQAYGCSPCET</sequence>